<keyword evidence="3 4" id="KW-1015">Disulfide bond</keyword>
<dbReference type="PROSITE" id="PS50923">
    <property type="entry name" value="SUSHI"/>
    <property type="match status" value="10"/>
</dbReference>
<dbReference type="PROSITE" id="PS50240">
    <property type="entry name" value="TRYPSIN_DOM"/>
    <property type="match status" value="1"/>
</dbReference>
<feature type="disulfide bond" evidence="4">
    <location>
        <begin position="375"/>
        <end position="402"/>
    </location>
</feature>
<sequence length="980" mass="106402">MHQIAVGLIFVIGFNSIICQLCPRPTSGIENGSLKPKCSTSGCSSIKVKCKNCYKRVGPGKINCKGGQWAPIKTKCDAVLCGKLKLPANTVASSNSTHCGAAINVRCAPGYGPSKATKMICKSSGKWKGKQLKCSKIKDTCDDLSTPKNAELIAGSLTGNKVGDSATFQCKKHYKALGKLKVSCVQGGKWSSKPSDCKLGGRCPDIFPGNDVGLKVTEGKLLHNIYEDRVFFACEPGLVLMGHSHIMCRWDGAWNQAVPTCIKTSSTNCPDLTVPEHGFVTKGQVKENTFGDTVTFACDPGYTLDGTPTLTCFKKYSIELPGNGTDGLVWDIAMPVCRLSNTGDCPDLVLPKYGFLVGDGRLTGNEVGDNIVTSCRKPYMKQGGRVLTCLANGKWDKPMIECIEIDITCPDVILEKDSNLVVLRGDLSGNKYYDRIIFGCSTGFAILDGMYYTVCNRTGGWTLPLPVCKEAGCKSAGKVIEHGTVRGVVESGKYDIGASLDYECDECYQLIGAPTRTCQLIGTWSPIHPPSCTVRTCTRIESLEHGAIFPTQGRVVQCGESFAVQCNKGYVIKGENKRTKEMRCTPSGWDPLDTPICLLNATCQNPPVALNNGEVITTITGRPHRIGDSVTFKCNDCYKLEGNDTMTCLESQLWSSGVPQCVAKTCEDVNSGWISVTPNNPSVNHDPSNILYKLVIYDECDFNITCMEPVFKECGLPFVTPTTSGRIFDGVEANSHSWPWAVVLFMKDWQFCGGSLIHPQWVLSAAHCFGTYRDPGYWRVVLGKHNISKKESGEITATVSAIFTHPAYSNEGRRLLNDYALLKLDKPVTLTQNIIPACVPPVDYFTEIIDGAISRNTAWLLQSSTEMNCTAIGWGLTRGGFTSDELIQVALPIIPNKVCNKVEYLDGSLHQSGFCAGGINKDTCSGDSGGAFMCKIGSRWMLAGLTSYGPKLGECGVKRKPGVYARIFPSVFKWITDTIK</sequence>
<dbReference type="InterPro" id="IPR035976">
    <property type="entry name" value="Sushi/SCR/CCP_sf"/>
</dbReference>
<dbReference type="SMART" id="SM00032">
    <property type="entry name" value="CCP"/>
    <property type="match status" value="10"/>
</dbReference>
<dbReference type="PROSITE" id="PS00134">
    <property type="entry name" value="TRYPSIN_HIS"/>
    <property type="match status" value="1"/>
</dbReference>
<dbReference type="Gene3D" id="2.40.10.10">
    <property type="entry name" value="Trypsin-like serine proteases"/>
    <property type="match status" value="1"/>
</dbReference>
<feature type="disulfide bond" evidence="4">
    <location>
        <begin position="634"/>
        <end position="661"/>
    </location>
</feature>
<keyword evidence="2" id="KW-0677">Repeat</keyword>
<keyword evidence="1" id="KW-0732">Signal</keyword>
<dbReference type="AlphaFoldDB" id="A0A8J1TLH0"/>
<feature type="disulfide bond" evidence="4">
    <location>
        <begin position="107"/>
        <end position="134"/>
    </location>
</feature>
<feature type="disulfide bond" evidence="4">
    <location>
        <begin position="170"/>
        <end position="197"/>
    </location>
</feature>
<dbReference type="PANTHER" id="PTHR45656:SF4">
    <property type="entry name" value="PROTEIN CBR-CLEC-78"/>
    <property type="match status" value="1"/>
</dbReference>
<feature type="disulfide bond" evidence="4">
    <location>
        <begin position="269"/>
        <end position="312"/>
    </location>
</feature>
<comment type="caution">
    <text evidence="5">The sequence shown here is derived from an EMBL/GenBank/DDBJ whole genome shotgun (WGS) entry which is preliminary data.</text>
</comment>
<dbReference type="FunFam" id="2.40.10.10:FF:000004">
    <property type="entry name" value="Tryptase gamma 1"/>
    <property type="match status" value="1"/>
</dbReference>
<dbReference type="InterPro" id="IPR000436">
    <property type="entry name" value="Sushi_SCR_CCP_dom"/>
</dbReference>
<evidence type="ECO:0000256" key="2">
    <source>
        <dbReference type="ARBA" id="ARBA00022737"/>
    </source>
</evidence>
<dbReference type="Pfam" id="PF00089">
    <property type="entry name" value="Trypsin"/>
    <property type="match status" value="1"/>
</dbReference>
<dbReference type="InterPro" id="IPR009003">
    <property type="entry name" value="Peptidase_S1_PA"/>
</dbReference>
<dbReference type="InterPro" id="IPR001254">
    <property type="entry name" value="Trypsin_dom"/>
</dbReference>
<dbReference type="GO" id="GO:0006508">
    <property type="term" value="P:proteolysis"/>
    <property type="evidence" value="ECO:0007669"/>
    <property type="project" value="InterPro"/>
</dbReference>
<proteinExistence type="predicted"/>
<evidence type="ECO:0000256" key="4">
    <source>
        <dbReference type="PROSITE-ProRule" id="PRU00302"/>
    </source>
</evidence>
<name>A0A8J1TLH0_OWEFU</name>
<dbReference type="CDD" id="cd00190">
    <property type="entry name" value="Tryp_SPc"/>
    <property type="match status" value="1"/>
</dbReference>
<dbReference type="SUPFAM" id="SSF57535">
    <property type="entry name" value="Complement control module/SCR domain"/>
    <property type="match status" value="9"/>
</dbReference>
<evidence type="ECO:0000256" key="1">
    <source>
        <dbReference type="ARBA" id="ARBA00022729"/>
    </source>
</evidence>
<dbReference type="InterPro" id="IPR001314">
    <property type="entry name" value="Peptidase_S1A"/>
</dbReference>
<dbReference type="PANTHER" id="PTHR45656">
    <property type="entry name" value="PROTEIN CBR-CLEC-78"/>
    <property type="match status" value="1"/>
</dbReference>
<keyword evidence="6" id="KW-1185">Reference proteome</keyword>
<gene>
    <name evidence="5" type="ORF">OFUS_LOCUS25943</name>
</gene>
<accession>A0A8J1TLH0</accession>
<dbReference type="PRINTS" id="PR00722">
    <property type="entry name" value="CHYMOTRYPSIN"/>
</dbReference>
<protein>
    <submittedName>
        <fullName evidence="5">Uncharacterized protein</fullName>
    </submittedName>
</protein>
<feature type="disulfide bond" evidence="4">
    <location>
        <begin position="141"/>
        <end position="184"/>
    </location>
</feature>
<organism evidence="5 6">
    <name type="scientific">Owenia fusiformis</name>
    <name type="common">Polychaete worm</name>
    <dbReference type="NCBI Taxonomy" id="6347"/>
    <lineage>
        <taxon>Eukaryota</taxon>
        <taxon>Metazoa</taxon>
        <taxon>Spiralia</taxon>
        <taxon>Lophotrochozoa</taxon>
        <taxon>Annelida</taxon>
        <taxon>Polychaeta</taxon>
        <taxon>Sedentaria</taxon>
        <taxon>Canalipalpata</taxon>
        <taxon>Sabellida</taxon>
        <taxon>Oweniida</taxon>
        <taxon>Oweniidae</taxon>
        <taxon>Owenia</taxon>
    </lineage>
</organism>
<feature type="disulfide bond" evidence="4">
    <location>
        <begin position="234"/>
        <end position="261"/>
    </location>
</feature>
<dbReference type="InterPro" id="IPR018114">
    <property type="entry name" value="TRYPSIN_HIS"/>
</dbReference>
<dbReference type="OrthoDB" id="6127264at2759"/>
<reference evidence="5" key="1">
    <citation type="submission" date="2022-03" db="EMBL/GenBank/DDBJ databases">
        <authorList>
            <person name="Martin C."/>
        </authorList>
    </citation>
    <scope>NUCLEOTIDE SEQUENCE</scope>
</reference>
<evidence type="ECO:0000256" key="3">
    <source>
        <dbReference type="ARBA" id="ARBA00023157"/>
    </source>
</evidence>
<dbReference type="InterPro" id="IPR051277">
    <property type="entry name" value="SEZ6_CSMD_C4BPB_Regulators"/>
</dbReference>
<evidence type="ECO:0000313" key="5">
    <source>
        <dbReference type="EMBL" id="CAH1802238.1"/>
    </source>
</evidence>
<dbReference type="GO" id="GO:0004252">
    <property type="term" value="F:serine-type endopeptidase activity"/>
    <property type="evidence" value="ECO:0007669"/>
    <property type="project" value="InterPro"/>
</dbReference>
<dbReference type="EMBL" id="CAIIXF020000012">
    <property type="protein sequence ID" value="CAH1802238.1"/>
    <property type="molecule type" value="Genomic_DNA"/>
</dbReference>
<dbReference type="Pfam" id="PF00084">
    <property type="entry name" value="Sushi"/>
    <property type="match status" value="8"/>
</dbReference>
<dbReference type="Gene3D" id="2.10.70.10">
    <property type="entry name" value="Complement Module, domain 1"/>
    <property type="match status" value="8"/>
</dbReference>
<dbReference type="SMART" id="SM00020">
    <property type="entry name" value="Tryp_SPc"/>
    <property type="match status" value="1"/>
</dbReference>
<dbReference type="InterPro" id="IPR043504">
    <property type="entry name" value="Peptidase_S1_PA_chymotrypsin"/>
</dbReference>
<evidence type="ECO:0000313" key="6">
    <source>
        <dbReference type="Proteomes" id="UP000749559"/>
    </source>
</evidence>
<comment type="caution">
    <text evidence="4">Lacks conserved residue(s) required for the propagation of feature annotation.</text>
</comment>
<dbReference type="InterPro" id="IPR033116">
    <property type="entry name" value="TRYPSIN_SER"/>
</dbReference>
<keyword evidence="4" id="KW-0768">Sushi</keyword>
<dbReference type="CDD" id="cd00033">
    <property type="entry name" value="CCP"/>
    <property type="match status" value="8"/>
</dbReference>
<dbReference type="Proteomes" id="UP000749559">
    <property type="component" value="Unassembled WGS sequence"/>
</dbReference>
<dbReference type="PROSITE" id="PS00135">
    <property type="entry name" value="TRYPSIN_SER"/>
    <property type="match status" value="1"/>
</dbReference>
<dbReference type="SUPFAM" id="SSF50494">
    <property type="entry name" value="Trypsin-like serine proteases"/>
    <property type="match status" value="1"/>
</dbReference>